<comment type="pathway">
    <text evidence="1">Amino-acid biosynthesis; L-asparagine biosynthesis; L-asparagine from L-aspartate (L-Gln route): step 1/1.</text>
</comment>
<evidence type="ECO:0000256" key="4">
    <source>
        <dbReference type="ARBA" id="ARBA00022605"/>
    </source>
</evidence>
<dbReference type="InterPro" id="IPR033738">
    <property type="entry name" value="AsnB_N"/>
</dbReference>
<evidence type="ECO:0000256" key="9">
    <source>
        <dbReference type="ARBA" id="ARBA00048741"/>
    </source>
</evidence>
<dbReference type="InterPro" id="IPR029055">
    <property type="entry name" value="Ntn_hydrolases_N"/>
</dbReference>
<dbReference type="GO" id="GO:0005829">
    <property type="term" value="C:cytosol"/>
    <property type="evidence" value="ECO:0007669"/>
    <property type="project" value="TreeGrafter"/>
</dbReference>
<dbReference type="InterPro" id="IPR014729">
    <property type="entry name" value="Rossmann-like_a/b/a_fold"/>
</dbReference>
<dbReference type="Gene3D" id="3.60.20.10">
    <property type="entry name" value="Glutamine Phosphoribosylpyrophosphate, subunit 1, domain 1"/>
    <property type="match status" value="1"/>
</dbReference>
<dbReference type="Pfam" id="PF00733">
    <property type="entry name" value="Asn_synthase"/>
    <property type="match status" value="2"/>
</dbReference>
<dbReference type="SUPFAM" id="SSF56235">
    <property type="entry name" value="N-terminal nucleophile aminohydrolases (Ntn hydrolases)"/>
    <property type="match status" value="1"/>
</dbReference>
<keyword evidence="8" id="KW-0315">Glutamine amidotransferase</keyword>
<dbReference type="EMBL" id="MN740335">
    <property type="protein sequence ID" value="QHU01100.1"/>
    <property type="molecule type" value="Genomic_DNA"/>
</dbReference>
<evidence type="ECO:0000256" key="2">
    <source>
        <dbReference type="ARBA" id="ARBA00012737"/>
    </source>
</evidence>
<dbReference type="CDD" id="cd01991">
    <property type="entry name" value="Asn_synthase_B_C"/>
    <property type="match status" value="1"/>
</dbReference>
<dbReference type="PANTHER" id="PTHR11772:SF2">
    <property type="entry name" value="ASPARAGINE SYNTHETASE [GLUTAMINE-HYDROLYZING]"/>
    <property type="match status" value="1"/>
</dbReference>
<dbReference type="InterPro" id="IPR017932">
    <property type="entry name" value="GATase_2_dom"/>
</dbReference>
<keyword evidence="5" id="KW-0547">Nucleotide-binding</keyword>
<dbReference type="AlphaFoldDB" id="A0A6C0J899"/>
<evidence type="ECO:0000256" key="8">
    <source>
        <dbReference type="ARBA" id="ARBA00022962"/>
    </source>
</evidence>
<dbReference type="CDD" id="cd00712">
    <property type="entry name" value="AsnB"/>
    <property type="match status" value="1"/>
</dbReference>
<proteinExistence type="predicted"/>
<dbReference type="GO" id="GO:0006529">
    <property type="term" value="P:asparagine biosynthetic process"/>
    <property type="evidence" value="ECO:0007669"/>
    <property type="project" value="UniProtKB-KW"/>
</dbReference>
<evidence type="ECO:0000259" key="10">
    <source>
        <dbReference type="PROSITE" id="PS51278"/>
    </source>
</evidence>
<reference evidence="11" key="1">
    <citation type="journal article" date="2020" name="Nature">
        <title>Giant virus diversity and host interactions through global metagenomics.</title>
        <authorList>
            <person name="Schulz F."/>
            <person name="Roux S."/>
            <person name="Paez-Espino D."/>
            <person name="Jungbluth S."/>
            <person name="Walsh D.A."/>
            <person name="Denef V.J."/>
            <person name="McMahon K.D."/>
            <person name="Konstantinidis K.T."/>
            <person name="Eloe-Fadrosh E.A."/>
            <person name="Kyrpides N.C."/>
            <person name="Woyke T."/>
        </authorList>
    </citation>
    <scope>NUCLEOTIDE SEQUENCE</scope>
    <source>
        <strain evidence="11">GVMAG-M-3300025860-25</strain>
    </source>
</reference>
<organism evidence="11">
    <name type="scientific">viral metagenome</name>
    <dbReference type="NCBI Taxonomy" id="1070528"/>
    <lineage>
        <taxon>unclassified sequences</taxon>
        <taxon>metagenomes</taxon>
        <taxon>organismal metagenomes</taxon>
    </lineage>
</organism>
<dbReference type="Pfam" id="PF13537">
    <property type="entry name" value="GATase_7"/>
    <property type="match status" value="1"/>
</dbReference>
<sequence length="551" mass="63305">MCGIFAVIGCKETDTRESLLNCSKKLRHRGPDWTGIYYNPEKKVCICHERLSIVGVNNGAQPIYDNENKIVLSVNGEIYNHNGIKDVVIQDRYEFTTDSDCEVIIPLYKEFGSKFINMLDGVFSFVLYDSGKDTFLVARDPIGVNPLYYAQDYDGSKCFSSEIKAIKEWNKTVKINILPPGHYMTENMEICRYYNPKWLLNQEIPKYNLEVSDMEICTKIRETLTKSVEKRLMADVPYGVLLSGGLDSSLITAIASKLVKQGTNENWGKKLHSFSIGLEGAPDLKFAKQVSEFVGTIHHEFNFTIEEGIDAIRDVIYHVETYDRTTVRASTAMLLLSRKIKAMGIKMVLSGEGADEIFGGYLYFHKAPNDEMFHKECCNRVENLHYFDCKRANKSTMAYGLEARVPFLDKEFLNLSMPIRPDQKMRKIEKYILRKAFSPDMTGGEQFLPDEVLWRQKEQFSDGVGYDWIDSLIESCNSKVSDEEFNQSSSKYEYNTPSNKEAYYFREIYEEYFPNCEKVSECWIPNTDWEGVKSDPSGRAQGVHDNFDITF</sequence>
<dbReference type="NCBIfam" id="NF006949">
    <property type="entry name" value="PRK09431.1"/>
    <property type="match status" value="1"/>
</dbReference>
<feature type="domain" description="Glutamine amidotransferase type-2" evidence="10">
    <location>
        <begin position="2"/>
        <end position="189"/>
    </location>
</feature>
<evidence type="ECO:0000256" key="5">
    <source>
        <dbReference type="ARBA" id="ARBA00022741"/>
    </source>
</evidence>
<dbReference type="SUPFAM" id="SSF52402">
    <property type="entry name" value="Adenine nucleotide alpha hydrolases-like"/>
    <property type="match status" value="1"/>
</dbReference>
<dbReference type="PANTHER" id="PTHR11772">
    <property type="entry name" value="ASPARAGINE SYNTHETASE"/>
    <property type="match status" value="1"/>
</dbReference>
<evidence type="ECO:0000313" key="11">
    <source>
        <dbReference type="EMBL" id="QHU01100.1"/>
    </source>
</evidence>
<dbReference type="GO" id="GO:0004066">
    <property type="term" value="F:asparagine synthase (glutamine-hydrolyzing) activity"/>
    <property type="evidence" value="ECO:0007669"/>
    <property type="project" value="UniProtKB-EC"/>
</dbReference>
<comment type="catalytic activity">
    <reaction evidence="9">
        <text>L-aspartate + L-glutamine + ATP + H2O = L-asparagine + L-glutamate + AMP + diphosphate + H(+)</text>
        <dbReference type="Rhea" id="RHEA:12228"/>
        <dbReference type="ChEBI" id="CHEBI:15377"/>
        <dbReference type="ChEBI" id="CHEBI:15378"/>
        <dbReference type="ChEBI" id="CHEBI:29985"/>
        <dbReference type="ChEBI" id="CHEBI:29991"/>
        <dbReference type="ChEBI" id="CHEBI:30616"/>
        <dbReference type="ChEBI" id="CHEBI:33019"/>
        <dbReference type="ChEBI" id="CHEBI:58048"/>
        <dbReference type="ChEBI" id="CHEBI:58359"/>
        <dbReference type="ChEBI" id="CHEBI:456215"/>
        <dbReference type="EC" id="6.3.5.4"/>
    </reaction>
</comment>
<dbReference type="PIRSF" id="PIRSF001589">
    <property type="entry name" value="Asn_synthetase_glu-h"/>
    <property type="match status" value="1"/>
</dbReference>
<evidence type="ECO:0000256" key="7">
    <source>
        <dbReference type="ARBA" id="ARBA00022888"/>
    </source>
</evidence>
<dbReference type="Gene3D" id="3.40.50.620">
    <property type="entry name" value="HUPs"/>
    <property type="match status" value="1"/>
</dbReference>
<dbReference type="InterPro" id="IPR050795">
    <property type="entry name" value="Asn_Synthetase"/>
</dbReference>
<keyword evidence="3" id="KW-0436">Ligase</keyword>
<dbReference type="EC" id="6.3.5.4" evidence="2"/>
<dbReference type="InterPro" id="IPR006426">
    <property type="entry name" value="Asn_synth_AEB"/>
</dbReference>
<dbReference type="FunFam" id="3.40.50.620:FF:000031">
    <property type="entry name" value="Asparagine synthase B"/>
    <property type="match status" value="1"/>
</dbReference>
<protein>
    <recommendedName>
        <fullName evidence="2">asparagine synthase (glutamine-hydrolyzing)</fullName>
        <ecNumber evidence="2">6.3.5.4</ecNumber>
    </recommendedName>
</protein>
<keyword evidence="4" id="KW-0028">Amino-acid biosynthesis</keyword>
<name>A0A6C0J899_9ZZZZ</name>
<keyword evidence="6" id="KW-0067">ATP-binding</keyword>
<evidence type="ECO:0000256" key="1">
    <source>
        <dbReference type="ARBA" id="ARBA00005187"/>
    </source>
</evidence>
<dbReference type="InterPro" id="IPR001962">
    <property type="entry name" value="Asn_synthase"/>
</dbReference>
<keyword evidence="7" id="KW-0061">Asparagine biosynthesis</keyword>
<evidence type="ECO:0000256" key="6">
    <source>
        <dbReference type="ARBA" id="ARBA00022840"/>
    </source>
</evidence>
<dbReference type="PROSITE" id="PS51278">
    <property type="entry name" value="GATASE_TYPE_2"/>
    <property type="match status" value="1"/>
</dbReference>
<dbReference type="GO" id="GO:0005524">
    <property type="term" value="F:ATP binding"/>
    <property type="evidence" value="ECO:0007669"/>
    <property type="project" value="UniProtKB-KW"/>
</dbReference>
<evidence type="ECO:0000256" key="3">
    <source>
        <dbReference type="ARBA" id="ARBA00022598"/>
    </source>
</evidence>
<dbReference type="NCBIfam" id="TIGR01536">
    <property type="entry name" value="asn_synth_AEB"/>
    <property type="match status" value="1"/>
</dbReference>
<accession>A0A6C0J899</accession>